<evidence type="ECO:0000313" key="1">
    <source>
        <dbReference type="EMBL" id="SET20547.1"/>
    </source>
</evidence>
<dbReference type="Proteomes" id="UP000199361">
    <property type="component" value="Unassembled WGS sequence"/>
</dbReference>
<evidence type="ECO:0000313" key="2">
    <source>
        <dbReference type="Proteomes" id="UP000199361"/>
    </source>
</evidence>
<dbReference type="OrthoDB" id="3536525at2"/>
<dbReference type="EMBL" id="FOHX01000002">
    <property type="protein sequence ID" value="SET20547.1"/>
    <property type="molecule type" value="Genomic_DNA"/>
</dbReference>
<accession>A0A1I0CLN6</accession>
<name>A0A1I0CLN6_9ACTN</name>
<protein>
    <submittedName>
        <fullName evidence="1">Uncharacterized protein</fullName>
    </submittedName>
</protein>
<proteinExistence type="predicted"/>
<sequence length="173" mass="17511">MDLGWIIAMAVATRTTYAAPPAALTCAVATPPGRSLSFTPTVGLTPRRVTVRGNLQLTGCVSPDGSASALRSGWVSLRVTADTSCTSAARVRGRASVIWFGWDGRPLGTSTISGGAGSLATHRPADSLLTGTVTYGPLKGRRASGGLTPDAGLVSCATEGLSRLTGTGTMTFG</sequence>
<reference evidence="1 2" key="1">
    <citation type="submission" date="2016-10" db="EMBL/GenBank/DDBJ databases">
        <authorList>
            <person name="de Groot N.N."/>
        </authorList>
    </citation>
    <scope>NUCLEOTIDE SEQUENCE [LARGE SCALE GENOMIC DNA]</scope>
    <source>
        <strain evidence="1 2">CGMCC 4.5598</strain>
    </source>
</reference>
<organism evidence="1 2">
    <name type="scientific">Nonomuraea wenchangensis</name>
    <dbReference type="NCBI Taxonomy" id="568860"/>
    <lineage>
        <taxon>Bacteria</taxon>
        <taxon>Bacillati</taxon>
        <taxon>Actinomycetota</taxon>
        <taxon>Actinomycetes</taxon>
        <taxon>Streptosporangiales</taxon>
        <taxon>Streptosporangiaceae</taxon>
        <taxon>Nonomuraea</taxon>
    </lineage>
</organism>
<dbReference type="RefSeq" id="WP_091077983.1">
    <property type="nucleotide sequence ID" value="NZ_FOHX01000002.1"/>
</dbReference>
<keyword evidence="2" id="KW-1185">Reference proteome</keyword>
<gene>
    <name evidence="1" type="ORF">SAMN05421811_102369</name>
</gene>
<dbReference type="AlphaFoldDB" id="A0A1I0CLN6"/>